<reference evidence="2" key="1">
    <citation type="submission" date="2022-11" db="UniProtKB">
        <authorList>
            <consortium name="WormBaseParasite"/>
        </authorList>
    </citation>
    <scope>IDENTIFICATION</scope>
</reference>
<evidence type="ECO:0000313" key="1">
    <source>
        <dbReference type="Proteomes" id="UP000887540"/>
    </source>
</evidence>
<dbReference type="WBParaSite" id="ACRNAN_scaffold684.g7032.t1">
    <property type="protein sequence ID" value="ACRNAN_scaffold684.g7032.t1"/>
    <property type="gene ID" value="ACRNAN_scaffold684.g7032"/>
</dbReference>
<evidence type="ECO:0000313" key="2">
    <source>
        <dbReference type="WBParaSite" id="ACRNAN_scaffold684.g7032.t1"/>
    </source>
</evidence>
<keyword evidence="1" id="KW-1185">Reference proteome</keyword>
<accession>A0A914EAP1</accession>
<dbReference type="Proteomes" id="UP000887540">
    <property type="component" value="Unplaced"/>
</dbReference>
<organism evidence="1 2">
    <name type="scientific">Acrobeloides nanus</name>
    <dbReference type="NCBI Taxonomy" id="290746"/>
    <lineage>
        <taxon>Eukaryota</taxon>
        <taxon>Metazoa</taxon>
        <taxon>Ecdysozoa</taxon>
        <taxon>Nematoda</taxon>
        <taxon>Chromadorea</taxon>
        <taxon>Rhabditida</taxon>
        <taxon>Tylenchina</taxon>
        <taxon>Cephalobomorpha</taxon>
        <taxon>Cephaloboidea</taxon>
        <taxon>Cephalobidae</taxon>
        <taxon>Acrobeloides</taxon>
    </lineage>
</organism>
<proteinExistence type="predicted"/>
<name>A0A914EAP1_9BILA</name>
<sequence>MTAYVSNWLTVSTYQKIFNAIDPWVYAELNCSTIGTNALGALTTSLTTAQYNQVLALGVSLSLQITPLGVANALLILKNILWNNVCYFEFQILTWTANNKANHTEEGVCANAYRMTNEFLTYNRTKTIMLRAKAAYVAAGIWTPIRNSAIGSWILFAQYGI</sequence>
<dbReference type="AlphaFoldDB" id="A0A914EAP1"/>
<protein>
    <submittedName>
        <fullName evidence="2">Uncharacterized protein</fullName>
    </submittedName>
</protein>